<name>I2NHS0_STRPA</name>
<evidence type="ECO:0000313" key="2">
    <source>
        <dbReference type="Proteomes" id="UP000003357"/>
    </source>
</evidence>
<reference evidence="1 2" key="1">
    <citation type="submission" date="2012-04" db="EMBL/GenBank/DDBJ databases">
        <authorList>
            <person name="Harkins D.M."/>
            <person name="Madupu R."/>
            <person name="Durkin A.S."/>
            <person name="Torralba M."/>
            <person name="Methe B."/>
            <person name="Sutton G.G."/>
            <person name="Nelson K.E."/>
        </authorList>
    </citation>
    <scope>NUCLEOTIDE SEQUENCE [LARGE SCALE GENOMIC DNA]</scope>
    <source>
        <strain evidence="1 2">F0449</strain>
    </source>
</reference>
<dbReference type="PATRIC" id="fig|1095733.3.peg.1403"/>
<dbReference type="Pfam" id="PF07852">
    <property type="entry name" value="DUF1642"/>
    <property type="match status" value="1"/>
</dbReference>
<organism evidence="1 2">
    <name type="scientific">Streptococcus parasanguinis F0449</name>
    <dbReference type="NCBI Taxonomy" id="1095733"/>
    <lineage>
        <taxon>Bacteria</taxon>
        <taxon>Bacillati</taxon>
        <taxon>Bacillota</taxon>
        <taxon>Bacilli</taxon>
        <taxon>Lactobacillales</taxon>
        <taxon>Streptococcaceae</taxon>
        <taxon>Streptococcus</taxon>
    </lineage>
</organism>
<evidence type="ECO:0000313" key="1">
    <source>
        <dbReference type="EMBL" id="EIG25381.1"/>
    </source>
</evidence>
<dbReference type="Proteomes" id="UP000003357">
    <property type="component" value="Unassembled WGS sequence"/>
</dbReference>
<dbReference type="AlphaFoldDB" id="I2NHS0"/>
<comment type="caution">
    <text evidence="1">The sequence shown here is derived from an EMBL/GenBank/DDBJ whole genome shotgun (WGS) entry which is preliminary data.</text>
</comment>
<gene>
    <name evidence="1" type="ORF">HMPREF9971_0075</name>
</gene>
<sequence>MNKQELIEYCESLKGDLNKFINAIDVNKIVAKIEQLDEPQPIKLKDVIARIKGFELDTQKVWLNEILNELGNELGSDYGTLKYKAGYEQGKLEGEWVGQQLKDADKIRQELNRPTVPQFMADWINYCKNTNVTLVRALLVEELDFYNYANQDDFAKLKEFLKVENNQEIFARAWLDGYTVEKEKRYLVKMKGVDSKTNYLYYGMGSKTWLFKAKLIDGLFRKSHTRKELEEAGFGEVFNSPLFEVEEVYE</sequence>
<dbReference type="RefSeq" id="WP_003017781.1">
    <property type="nucleotide sequence ID" value="NZ_AJMV01000101.1"/>
</dbReference>
<protein>
    <submittedName>
        <fullName evidence="1">PF07852 family protein</fullName>
    </submittedName>
</protein>
<accession>I2NHS0</accession>
<proteinExistence type="predicted"/>
<dbReference type="EMBL" id="AJMV01000101">
    <property type="protein sequence ID" value="EIG25381.1"/>
    <property type="molecule type" value="Genomic_DNA"/>
</dbReference>
<dbReference type="InterPro" id="IPR012865">
    <property type="entry name" value="DUF1642"/>
</dbReference>